<keyword evidence="12 18" id="KW-1133">Transmembrane helix</keyword>
<comment type="subunit">
    <text evidence="18">Homotrimer of disulfide-linked F1-F2.</text>
</comment>
<evidence type="ECO:0000313" key="19">
    <source>
        <dbReference type="EMBL" id="UOL48914.1"/>
    </source>
</evidence>
<dbReference type="SUPFAM" id="SSF69922">
    <property type="entry name" value="Head and neck region of the ectodomain of NDV fusion glycoprotein"/>
    <property type="match status" value="1"/>
</dbReference>
<evidence type="ECO:0000256" key="7">
    <source>
        <dbReference type="ARBA" id="ARBA00022692"/>
    </source>
</evidence>
<comment type="subcellular location">
    <subcellularLocation>
        <location evidence="18">Virion membrane</location>
        <topology evidence="18">Single-pass type I membrane protein</topology>
    </subcellularLocation>
    <subcellularLocation>
        <location evidence="18">Host cell membrane</location>
        <topology evidence="18">Single-pass membrane protein</topology>
    </subcellularLocation>
</comment>
<dbReference type="Gene3D" id="6.10.10.110">
    <property type="match status" value="1"/>
</dbReference>
<protein>
    <recommendedName>
        <fullName evidence="2 18">Fusion glycoprotein F0</fullName>
    </recommendedName>
</protein>
<keyword evidence="16" id="KW-0325">Glycoprotein</keyword>
<dbReference type="Gene3D" id="1.10.287.2480">
    <property type="match status" value="1"/>
</dbReference>
<evidence type="ECO:0000256" key="11">
    <source>
        <dbReference type="ARBA" id="ARBA00022879"/>
    </source>
</evidence>
<accession>A0A8T9KQ74</accession>
<keyword evidence="4" id="KW-1032">Host cell membrane</keyword>
<evidence type="ECO:0000256" key="18">
    <source>
        <dbReference type="RuleBase" id="RU003705"/>
    </source>
</evidence>
<dbReference type="GO" id="GO:0055036">
    <property type="term" value="C:virion membrane"/>
    <property type="evidence" value="ECO:0007669"/>
    <property type="project" value="UniProtKB-SubCell"/>
</dbReference>
<keyword evidence="14 18" id="KW-0472">Membrane</keyword>
<proteinExistence type="inferred from homology"/>
<sequence length="543" mass="59777">MVYNKVVAVMILYCHIAFGQIAISELTKIGVIQGKNYALKITGDPTYQLMVIKLLPNLGLASNCSKDSVDSYKDMLSRVLKPISETLNRVKSYIKDRQNNQRFWGAIVGGVAMGIATSAQITAGVALHNSIQNANAISSLKDSIRSTNQAIELLQTAQKQTVVAISALQDQINTQIIPVINQLSCEIVKNTVALKLNQYFSELSLIFGPNLRDPASETLSIQALSRAFNGDFDSLLLTLGYNDEDFLDLVESHSIRGRIIDVALDDYYIAIQIEYPNIITIPDAIIQSFNIITYMHEGVEWQTVFPRVILIRGNYLSNVDLSGCTKTSSSYICNEDTSSPMSLSVFNCARGDLKECARTRVTTSHVSRFALLDGVLFANCLPISCRCSEPEFGIVQDTKTSNIMVDQSYCKEILIDNIFITLGNKKLNRSIFAMGIEVGGSVSVDPIDVGNELAGIQDTISESEDKLNEAISILNRVNPNIINTSTGVYLIVISVVVVIWLLILTCLFIKFVKLNSRNQVLSNQLVPPSTANSMTQLIPTVYN</sequence>
<dbReference type="Gene3D" id="2.40.490.10">
    <property type="entry name" value="Newcastle disease virus like domain"/>
    <property type="match status" value="1"/>
</dbReference>
<dbReference type="Pfam" id="PF00523">
    <property type="entry name" value="Fusion_gly"/>
    <property type="match status" value="1"/>
</dbReference>
<keyword evidence="11 18" id="KW-0261">Viral envelope protein</keyword>
<dbReference type="GO" id="GO:0020002">
    <property type="term" value="C:host cell plasma membrane"/>
    <property type="evidence" value="ECO:0007669"/>
    <property type="project" value="UniProtKB-SubCell"/>
</dbReference>
<evidence type="ECO:0000313" key="20">
    <source>
        <dbReference type="Proteomes" id="UP001266981"/>
    </source>
</evidence>
<evidence type="ECO:0000256" key="6">
    <source>
        <dbReference type="ARBA" id="ARBA00022595"/>
    </source>
</evidence>
<evidence type="ECO:0000256" key="3">
    <source>
        <dbReference type="ARBA" id="ARBA00022506"/>
    </source>
</evidence>
<dbReference type="Gene3D" id="2.60.40.1690">
    <property type="entry name" value="Head and neck region of the ectodomain of NDV fusion glycoprotein"/>
    <property type="match status" value="1"/>
</dbReference>
<evidence type="ECO:0000256" key="9">
    <source>
        <dbReference type="ARBA" id="ARBA00022844"/>
    </source>
</evidence>
<keyword evidence="13" id="KW-0175">Coiled coil</keyword>
<keyword evidence="7 18" id="KW-0812">Transmembrane</keyword>
<evidence type="ECO:0000256" key="8">
    <source>
        <dbReference type="ARBA" id="ARBA00022729"/>
    </source>
</evidence>
<dbReference type="GO" id="GO:0019064">
    <property type="term" value="P:fusion of virus membrane with host plasma membrane"/>
    <property type="evidence" value="ECO:0007669"/>
    <property type="project" value="UniProtKB-KW"/>
</dbReference>
<name>A0A8T9KQ74_9MONO</name>
<keyword evidence="8" id="KW-0732">Signal</keyword>
<evidence type="ECO:0000256" key="14">
    <source>
        <dbReference type="ARBA" id="ARBA00023136"/>
    </source>
</evidence>
<keyword evidence="9" id="KW-0946">Virion</keyword>
<keyword evidence="6" id="KW-1162">Viral penetration into host cytoplasm</keyword>
<evidence type="ECO:0000256" key="5">
    <source>
        <dbReference type="ARBA" id="ARBA00022521"/>
    </source>
</evidence>
<organism evidence="19 20">
    <name type="scientific">Wufeng Typhlomys cinereus jeilongvirus 1</name>
    <dbReference type="NCBI Taxonomy" id="2928989"/>
    <lineage>
        <taxon>Viruses</taxon>
        <taxon>Riboviria</taxon>
        <taxon>Orthornavirae</taxon>
        <taxon>Negarnaviricota</taxon>
        <taxon>Haploviricotina</taxon>
        <taxon>Monjiviricetes</taxon>
        <taxon>Mononegavirales</taxon>
        <taxon>Paramyxoviridae</taxon>
        <taxon>Orthoparamyxovirinae</taxon>
        <taxon>Jeilongvirus</taxon>
        <taxon>Jeilongvirus typhlomysis</taxon>
    </lineage>
</organism>
<feature type="transmembrane region" description="Helical" evidence="18">
    <location>
        <begin position="488"/>
        <end position="509"/>
    </location>
</feature>
<keyword evidence="10" id="KW-1043">Host membrane</keyword>
<comment type="similarity">
    <text evidence="1 18">Belongs to the paramyxoviruses fusion glycoprotein family.</text>
</comment>
<evidence type="ECO:0000256" key="4">
    <source>
        <dbReference type="ARBA" id="ARBA00022511"/>
    </source>
</evidence>
<evidence type="ECO:0000256" key="16">
    <source>
        <dbReference type="ARBA" id="ARBA00023180"/>
    </source>
</evidence>
<dbReference type="EMBL" id="OM030331">
    <property type="protein sequence ID" value="UOL48914.1"/>
    <property type="molecule type" value="Viral_cRNA"/>
</dbReference>
<keyword evidence="15" id="KW-1015">Disulfide bond</keyword>
<evidence type="ECO:0000256" key="13">
    <source>
        <dbReference type="ARBA" id="ARBA00023054"/>
    </source>
</evidence>
<evidence type="ECO:0000256" key="10">
    <source>
        <dbReference type="ARBA" id="ARBA00022870"/>
    </source>
</evidence>
<keyword evidence="3" id="KW-1168">Fusion of virus membrane with host membrane</keyword>
<reference evidence="19" key="1">
    <citation type="submission" date="2021-12" db="EMBL/GenBank/DDBJ databases">
        <authorList>
            <person name="Tan Z.-Z."/>
            <person name="Pan Y.-F."/>
            <person name="Zhang Y.-Z."/>
        </authorList>
    </citation>
    <scope>NUCLEOTIDE SEQUENCE</scope>
    <source>
        <strain evidence="19">WFS_ZhuWei</strain>
    </source>
</reference>
<dbReference type="SUPFAM" id="SSF58069">
    <property type="entry name" value="Virus ectodomain"/>
    <property type="match status" value="1"/>
</dbReference>
<dbReference type="Proteomes" id="UP001266981">
    <property type="component" value="Segment"/>
</dbReference>
<evidence type="ECO:0000256" key="17">
    <source>
        <dbReference type="ARBA" id="ARBA00023296"/>
    </source>
</evidence>
<keyword evidence="5" id="KW-1169">Fusion of virus membrane with host cell membrane</keyword>
<keyword evidence="20" id="KW-1185">Reference proteome</keyword>
<keyword evidence="17" id="KW-1160">Virus entry into host cell</keyword>
<dbReference type="GO" id="GO:0046718">
    <property type="term" value="P:symbiont entry into host cell"/>
    <property type="evidence" value="ECO:0007669"/>
    <property type="project" value="UniProtKB-KW"/>
</dbReference>
<evidence type="ECO:0000256" key="2">
    <source>
        <dbReference type="ARBA" id="ARBA00016586"/>
    </source>
</evidence>
<evidence type="ECO:0000256" key="12">
    <source>
        <dbReference type="ARBA" id="ARBA00022989"/>
    </source>
</evidence>
<evidence type="ECO:0000256" key="1">
    <source>
        <dbReference type="ARBA" id="ARBA00008211"/>
    </source>
</evidence>
<evidence type="ECO:0000256" key="15">
    <source>
        <dbReference type="ARBA" id="ARBA00023157"/>
    </source>
</evidence>
<dbReference type="GO" id="GO:0019031">
    <property type="term" value="C:viral envelope"/>
    <property type="evidence" value="ECO:0007669"/>
    <property type="project" value="UniProtKB-KW"/>
</dbReference>
<dbReference type="InterPro" id="IPR000776">
    <property type="entry name" value="Fusion_F0_Paramyxovir"/>
</dbReference>